<evidence type="ECO:0000256" key="4">
    <source>
        <dbReference type="SAM" id="Coils"/>
    </source>
</evidence>
<evidence type="ECO:0000313" key="7">
    <source>
        <dbReference type="Proteomes" id="UP000182737"/>
    </source>
</evidence>
<feature type="domain" description="CheR-type methyltransferase" evidence="5">
    <location>
        <begin position="1"/>
        <end position="266"/>
    </location>
</feature>
<dbReference type="PANTHER" id="PTHR24422">
    <property type="entry name" value="CHEMOTAXIS PROTEIN METHYLTRANSFERASE"/>
    <property type="match status" value="1"/>
</dbReference>
<evidence type="ECO:0000313" key="6">
    <source>
        <dbReference type="EMBL" id="SFI81324.1"/>
    </source>
</evidence>
<dbReference type="SMART" id="SM00138">
    <property type="entry name" value="MeTrc"/>
    <property type="match status" value="1"/>
</dbReference>
<dbReference type="InterPro" id="IPR022642">
    <property type="entry name" value="CheR_C"/>
</dbReference>
<feature type="coiled-coil region" evidence="4">
    <location>
        <begin position="269"/>
        <end position="305"/>
    </location>
</feature>
<evidence type="ECO:0000256" key="1">
    <source>
        <dbReference type="ARBA" id="ARBA00022603"/>
    </source>
</evidence>
<dbReference type="Proteomes" id="UP000182737">
    <property type="component" value="Unassembled WGS sequence"/>
</dbReference>
<dbReference type="SUPFAM" id="SSF48452">
    <property type="entry name" value="TPR-like"/>
    <property type="match status" value="1"/>
</dbReference>
<dbReference type="PROSITE" id="PS50123">
    <property type="entry name" value="CHER"/>
    <property type="match status" value="1"/>
</dbReference>
<dbReference type="PRINTS" id="PR00996">
    <property type="entry name" value="CHERMTFRASE"/>
</dbReference>
<gene>
    <name evidence="6" type="ORF">SAMN04487775_106128</name>
</gene>
<reference evidence="7" key="1">
    <citation type="submission" date="2016-10" db="EMBL/GenBank/DDBJ databases">
        <authorList>
            <person name="Varghese N."/>
            <person name="Submissions S."/>
        </authorList>
    </citation>
    <scope>NUCLEOTIDE SEQUENCE [LARGE SCALE GENOMIC DNA]</scope>
    <source>
        <strain evidence="7">XBD1002</strain>
    </source>
</reference>
<organism evidence="6 7">
    <name type="scientific">Treponema bryantii</name>
    <dbReference type="NCBI Taxonomy" id="163"/>
    <lineage>
        <taxon>Bacteria</taxon>
        <taxon>Pseudomonadati</taxon>
        <taxon>Spirochaetota</taxon>
        <taxon>Spirochaetia</taxon>
        <taxon>Spirochaetales</taxon>
        <taxon>Treponemataceae</taxon>
        <taxon>Treponema</taxon>
    </lineage>
</organism>
<keyword evidence="1 6" id="KW-0489">Methyltransferase</keyword>
<dbReference type="GO" id="GO:0032259">
    <property type="term" value="P:methylation"/>
    <property type="evidence" value="ECO:0007669"/>
    <property type="project" value="UniProtKB-KW"/>
</dbReference>
<dbReference type="Gene3D" id="3.40.50.150">
    <property type="entry name" value="Vaccinia Virus protein VP39"/>
    <property type="match status" value="1"/>
</dbReference>
<dbReference type="EMBL" id="FORI01000006">
    <property type="protein sequence ID" value="SFI81324.1"/>
    <property type="molecule type" value="Genomic_DNA"/>
</dbReference>
<dbReference type="GO" id="GO:0008757">
    <property type="term" value="F:S-adenosylmethionine-dependent methyltransferase activity"/>
    <property type="evidence" value="ECO:0007669"/>
    <property type="project" value="InterPro"/>
</dbReference>
<sequence length="463" mass="53262">MNELVELINSKILAYSGIYVAKSQVQSLVAHLEKKAALCGESPMEYCRSLMPHTPDFDEVINLVTVNETYFFREEKQFDYLKKEVFPKYMGKNLTIWTCCCSTGEEPISLLALALSMNVNLTIYASDIDDSAIAILKKGHYSSFSLRADGKKYHHLLQPYSIKTENEITFRRDFINRIHTFKYNLVEDGLDKLPFFENVDILFMRNVFIYFDKPTRNAVTKKVTERLRSDGLLFFSMNEIGSMDDSVIPKDLFKTNWETVYFFVKTNSAQACIQIAAEANRRLKEKEHERKKEKLRKEVQKVKIQKFADYNDSLREAKATLDATVKANSFDAKKIYEDICMEINRGDFERAREIVKAINGTDTKKYSYFMQGYVEYHADNRAQAETLFASAESISPDFWPAFFYHGIVLRDLGRTQNALGCFSKCKALISDFGNELPYDFALDSFSPSYISSLCETFSMGGGQ</sequence>
<keyword evidence="3" id="KW-0949">S-adenosyl-L-methionine</keyword>
<evidence type="ECO:0000259" key="5">
    <source>
        <dbReference type="PROSITE" id="PS50123"/>
    </source>
</evidence>
<dbReference type="RefSeq" id="WP_074931883.1">
    <property type="nucleotide sequence ID" value="NZ_FORI01000006.1"/>
</dbReference>
<evidence type="ECO:0000256" key="2">
    <source>
        <dbReference type="ARBA" id="ARBA00022679"/>
    </source>
</evidence>
<keyword evidence="7" id="KW-1185">Reference proteome</keyword>
<dbReference type="Gene3D" id="1.25.40.10">
    <property type="entry name" value="Tetratricopeptide repeat domain"/>
    <property type="match status" value="1"/>
</dbReference>
<keyword evidence="4" id="KW-0175">Coiled coil</keyword>
<accession>A0A1I3L991</accession>
<dbReference type="AlphaFoldDB" id="A0A1I3L991"/>
<dbReference type="InterPro" id="IPR011990">
    <property type="entry name" value="TPR-like_helical_dom_sf"/>
</dbReference>
<dbReference type="SUPFAM" id="SSF53335">
    <property type="entry name" value="S-adenosyl-L-methionine-dependent methyltransferases"/>
    <property type="match status" value="1"/>
</dbReference>
<dbReference type="InterPro" id="IPR000780">
    <property type="entry name" value="CheR_MeTrfase"/>
</dbReference>
<protein>
    <submittedName>
        <fullName evidence="6">Chemotaxis protein methyltransferase CheR</fullName>
    </submittedName>
</protein>
<evidence type="ECO:0000256" key="3">
    <source>
        <dbReference type="ARBA" id="ARBA00022691"/>
    </source>
</evidence>
<dbReference type="PANTHER" id="PTHR24422:SF19">
    <property type="entry name" value="CHEMOTAXIS PROTEIN METHYLTRANSFERASE"/>
    <property type="match status" value="1"/>
</dbReference>
<name>A0A1I3L991_9SPIR</name>
<dbReference type="OrthoDB" id="9816309at2"/>
<dbReference type="InterPro" id="IPR029063">
    <property type="entry name" value="SAM-dependent_MTases_sf"/>
</dbReference>
<proteinExistence type="predicted"/>
<dbReference type="Pfam" id="PF01739">
    <property type="entry name" value="CheR"/>
    <property type="match status" value="1"/>
</dbReference>
<keyword evidence="2 6" id="KW-0808">Transferase</keyword>
<dbReference type="InterPro" id="IPR050903">
    <property type="entry name" value="Bact_Chemotaxis_MeTrfase"/>
</dbReference>